<dbReference type="InterPro" id="IPR023753">
    <property type="entry name" value="FAD/NAD-binding_dom"/>
</dbReference>
<organism evidence="2 3">
    <name type="scientific">Beggiatoa alba B18LD</name>
    <dbReference type="NCBI Taxonomy" id="395493"/>
    <lineage>
        <taxon>Bacteria</taxon>
        <taxon>Pseudomonadati</taxon>
        <taxon>Pseudomonadota</taxon>
        <taxon>Gammaproteobacteria</taxon>
        <taxon>Thiotrichales</taxon>
        <taxon>Thiotrichaceae</taxon>
        <taxon>Beggiatoa</taxon>
    </lineage>
</organism>
<dbReference type="HOGENOM" id="CLU_006653_0_0_6"/>
<reference evidence="2 3" key="1">
    <citation type="submission" date="2011-11" db="EMBL/GenBank/DDBJ databases">
        <title>Improved High-Quality Draft sequence of Beggiatoa alba B18lD.</title>
        <authorList>
            <consortium name="US DOE Joint Genome Institute"/>
            <person name="Lucas S."/>
            <person name="Han J."/>
            <person name="Lapidus A."/>
            <person name="Cheng J.-F."/>
            <person name="Goodwin L."/>
            <person name="Pitluck S."/>
            <person name="Peters L."/>
            <person name="Mikhailova N."/>
            <person name="Held B."/>
            <person name="Detter J.C."/>
            <person name="Han C."/>
            <person name="Tapia R."/>
            <person name="Land M."/>
            <person name="Hauser L."/>
            <person name="Kyrpides N."/>
            <person name="Ivanova N."/>
            <person name="Pagani I."/>
            <person name="Samuel K."/>
            <person name="Teske A."/>
            <person name="Mueller J."/>
            <person name="Woyke T."/>
        </authorList>
    </citation>
    <scope>NUCLEOTIDE SEQUENCE [LARGE SCALE GENOMIC DNA]</scope>
    <source>
        <strain evidence="2 3">B18LD</strain>
    </source>
</reference>
<gene>
    <name evidence="2" type="ORF">BegalDRAFT_2294</name>
</gene>
<dbReference type="AlphaFoldDB" id="I3CHQ5"/>
<dbReference type="PANTHER" id="PTHR43513">
    <property type="entry name" value="DIHYDROOROTATE DEHYDROGENASE B (NAD(+)), ELECTRON TRANSFER SUBUNIT"/>
    <property type="match status" value="1"/>
</dbReference>
<dbReference type="Gene3D" id="1.10.1060.10">
    <property type="entry name" value="Alpha-helical ferredoxin"/>
    <property type="match status" value="1"/>
</dbReference>
<dbReference type="GO" id="GO:0051536">
    <property type="term" value="F:iron-sulfur cluster binding"/>
    <property type="evidence" value="ECO:0007669"/>
    <property type="project" value="InterPro"/>
</dbReference>
<dbReference type="InterPro" id="IPR036188">
    <property type="entry name" value="FAD/NAD-bd_sf"/>
</dbReference>
<keyword evidence="3" id="KW-1185">Reference proteome</keyword>
<accession>I3CHQ5</accession>
<protein>
    <submittedName>
        <fullName evidence="2">NADPH-dependent glutamate synthase beta chain-like oxidoreductase</fullName>
    </submittedName>
</protein>
<dbReference type="GO" id="GO:0016491">
    <property type="term" value="F:oxidoreductase activity"/>
    <property type="evidence" value="ECO:0007669"/>
    <property type="project" value="InterPro"/>
</dbReference>
<dbReference type="SUPFAM" id="SSF51971">
    <property type="entry name" value="Nucleotide-binding domain"/>
    <property type="match status" value="1"/>
</dbReference>
<dbReference type="SUPFAM" id="SSF51905">
    <property type="entry name" value="FAD/NAD(P)-binding domain"/>
    <property type="match status" value="1"/>
</dbReference>
<name>I3CHQ5_9GAMM</name>
<dbReference type="STRING" id="395493.BegalDRAFT_2294"/>
<dbReference type="eggNOG" id="COG0493">
    <property type="taxonomic scope" value="Bacteria"/>
</dbReference>
<feature type="domain" description="FAD/NAD(P)-binding" evidence="1">
    <location>
        <begin position="382"/>
        <end position="568"/>
    </location>
</feature>
<dbReference type="PANTHER" id="PTHR43513:SF3">
    <property type="entry name" value="DIHYDROOROTATE DEHYDROGENASE B (NAD(+)), ELECTRON TRANSFER SUBUNIT-RELATED"/>
    <property type="match status" value="1"/>
</dbReference>
<dbReference type="Pfam" id="PF07992">
    <property type="entry name" value="Pyr_redox_2"/>
    <property type="match status" value="1"/>
</dbReference>
<proteinExistence type="predicted"/>
<evidence type="ECO:0000313" key="3">
    <source>
        <dbReference type="Proteomes" id="UP000005744"/>
    </source>
</evidence>
<dbReference type="EMBL" id="JH600070">
    <property type="protein sequence ID" value="EIJ43148.1"/>
    <property type="molecule type" value="Genomic_DNA"/>
</dbReference>
<evidence type="ECO:0000259" key="1">
    <source>
        <dbReference type="Pfam" id="PF07992"/>
    </source>
</evidence>
<dbReference type="OrthoDB" id="9803192at2"/>
<evidence type="ECO:0000313" key="2">
    <source>
        <dbReference type="EMBL" id="EIJ43148.1"/>
    </source>
</evidence>
<dbReference type="RefSeq" id="WP_002690096.1">
    <property type="nucleotide sequence ID" value="NZ_JH600070.1"/>
</dbReference>
<dbReference type="Proteomes" id="UP000005744">
    <property type="component" value="Unassembled WGS sequence"/>
</dbReference>
<dbReference type="InterPro" id="IPR009051">
    <property type="entry name" value="Helical_ferredxn"/>
</dbReference>
<dbReference type="InterPro" id="IPR050353">
    <property type="entry name" value="PyrK_electron_transfer"/>
</dbReference>
<dbReference type="eggNOG" id="COG0543">
    <property type="taxonomic scope" value="Bacteria"/>
</dbReference>
<dbReference type="Gene3D" id="2.40.30.10">
    <property type="entry name" value="Translation factors"/>
    <property type="match status" value="1"/>
</dbReference>
<sequence>MSVTHSFHGFQFADLFRLETLYRFDQQFLDELAIQQPDLKADLLAYRQASRLFTPIEISTLLLACAPYLENFLARLFGIETALNGANQATLSHQPVFAFKKWFVQRRARRRLSKAEPLPAFSTLQAWLKDEIEKYQLNSLDIELATAQLGQRYLSDTVLYQAEIEQLTRWCLHGLREPEGQNFVKNWVSFQLPQQRNHAQLIQTIPIQHQGVSCLSSAKQHPREGFNLTDARYSARAVQSEVDYCVYCHDHDGDFCSKGFPEKKGEPLLKIDPLGVTLTGCPLGEKISEMHTLKREGQTIGALAMLMVDNPFCPATGHRICNDCMKGCIYQKQDPVDIPQIETRILTDVLALPYGVEIYDLLTRWNPLRQKQYLPRNYNGLKVLIAGQGPAGFTLAHHLLMEGFAVVGVDGLKIEPLPTEYLTQPIRDYAQLQEPLAERIMLGFGGVAEYGITVRWDKNFLKLIYLSLSRRSHYQVFGSVRFGGTLTIEEAWALGFDHLAIAVGAGLPQALNIPNSLAVGMRQANDFLMALQLTGAGKRDSLANLQIRLPAVVIGGGLTGADTATEVQAYYLLQIEKILSRYEILSTQLGENELRQGLKTTDLAILDEFLSHARAVRAEKARAQAENTAPNLRDLLHQWGGVTIAYRRRLQDSPAYIRNHEELDKALAEGIFYLENAEPIDAELDTAGHLKALHFQRNGERLTLPARAAFIATGARPNVAYAFEHQGSLERDGFQYRLYQQNTQGFQVANSQPSHCKTAEFGAFTSYQTDGHRVSLVGDTHPVFHGSVVKAIASAQKIYPHIVANFAERVHDKGDEQAYQTFRTHLQTQLHSYVVKTQRRSPHAVALTVHAPLAARRYRAGQFFRVQNYESLAPVIAGVRLHSEALALFALTVDADKGEITFLIEETGTSSRLIAQTPVGQALAVMGPTGVRTHIGTGNETVLLLAEQAGIVNACAVGQALRQAGNRVICLVAVTDANDIACQTELETASDRLIWVTTTSTPLPRCRATDKQVIGTLLDALRHYAQAGENPLLSTVNRVLVLGGADLLHSIQNARCGELHDYFAPNTTFTGAVYSTMQCMLKGVCAQCLQWQIDPTTGQRTKAVFACSWQEQPLEWIDIDNLTARLQQNTVQEYLSQQWLGYLWGSNNNLNILSDGTDRFI</sequence>